<protein>
    <submittedName>
        <fullName evidence="2">AarF/ABC1/UbiB kinase family protein</fullName>
    </submittedName>
</protein>
<feature type="compositionally biased region" description="Polar residues" evidence="1">
    <location>
        <begin position="1"/>
        <end position="11"/>
    </location>
</feature>
<evidence type="ECO:0000313" key="3">
    <source>
        <dbReference type="Proteomes" id="UP000437736"/>
    </source>
</evidence>
<reference evidence="2 3" key="1">
    <citation type="submission" date="2019-11" db="EMBL/GenBank/DDBJ databases">
        <title>Acidiferrimicrobium australis gen. nov., sp. nov., an acidophilic and obligately heterotrophic, member of the Actinobacteria that catalyses dissimilatory oxido- reduction of iron isolated from metal-rich acidic water in Chile.</title>
        <authorList>
            <person name="Gonzalez D."/>
            <person name="Huber K."/>
            <person name="Hedrich S."/>
            <person name="Rojas-Villalobos C."/>
            <person name="Quatrini R."/>
            <person name="Dinamarca M.A."/>
            <person name="Schwarz A."/>
            <person name="Canales C."/>
            <person name="Nancucheo I."/>
        </authorList>
    </citation>
    <scope>NUCLEOTIDE SEQUENCE [LARGE SCALE GENOMIC DNA]</scope>
    <source>
        <strain evidence="2 3">USS-CCA1</strain>
    </source>
</reference>
<proteinExistence type="predicted"/>
<feature type="non-terminal residue" evidence="2">
    <location>
        <position position="92"/>
    </location>
</feature>
<gene>
    <name evidence="2" type="ORF">GHK86_20605</name>
</gene>
<comment type="caution">
    <text evidence="2">The sequence shown here is derived from an EMBL/GenBank/DDBJ whole genome shotgun (WGS) entry which is preliminary data.</text>
</comment>
<keyword evidence="3" id="KW-1185">Reference proteome</keyword>
<keyword evidence="2" id="KW-0418">Kinase</keyword>
<evidence type="ECO:0000256" key="1">
    <source>
        <dbReference type="SAM" id="MobiDB-lite"/>
    </source>
</evidence>
<organism evidence="2 3">
    <name type="scientific">Acidiferrimicrobium australe</name>
    <dbReference type="NCBI Taxonomy" id="2664430"/>
    <lineage>
        <taxon>Bacteria</taxon>
        <taxon>Bacillati</taxon>
        <taxon>Actinomycetota</taxon>
        <taxon>Acidimicrobiia</taxon>
        <taxon>Acidimicrobiales</taxon>
        <taxon>Acidimicrobiaceae</taxon>
        <taxon>Acidiferrimicrobium</taxon>
    </lineage>
</organism>
<accession>A0ABW9QZL9</accession>
<dbReference type="GO" id="GO:0016301">
    <property type="term" value="F:kinase activity"/>
    <property type="evidence" value="ECO:0007669"/>
    <property type="project" value="UniProtKB-KW"/>
</dbReference>
<name>A0ABW9QZL9_9ACTN</name>
<sequence>MSSAPQPSSTGGDAEPVPSGGEAADLAYGAFSSDGPWVIDPDHLEWRVGLDRLRAGVAAQVPLLLRRRRVPPVARVARTGAELGQALALWWL</sequence>
<keyword evidence="2" id="KW-0808">Transferase</keyword>
<dbReference type="Proteomes" id="UP000437736">
    <property type="component" value="Unassembled WGS sequence"/>
</dbReference>
<evidence type="ECO:0000313" key="2">
    <source>
        <dbReference type="EMBL" id="MST35119.1"/>
    </source>
</evidence>
<dbReference type="EMBL" id="WJHE01001445">
    <property type="protein sequence ID" value="MST35119.1"/>
    <property type="molecule type" value="Genomic_DNA"/>
</dbReference>
<feature type="region of interest" description="Disordered" evidence="1">
    <location>
        <begin position="1"/>
        <end position="25"/>
    </location>
</feature>